<evidence type="ECO:0000313" key="2">
    <source>
        <dbReference type="EMBL" id="KAF9545310.1"/>
    </source>
</evidence>
<feature type="region of interest" description="Disordered" evidence="1">
    <location>
        <begin position="1"/>
        <end position="28"/>
    </location>
</feature>
<proteinExistence type="predicted"/>
<evidence type="ECO:0000313" key="3">
    <source>
        <dbReference type="Proteomes" id="UP000723463"/>
    </source>
</evidence>
<dbReference type="EMBL" id="JAAAXW010000074">
    <property type="protein sequence ID" value="KAF9545310.1"/>
    <property type="molecule type" value="Genomic_DNA"/>
</dbReference>
<dbReference type="Proteomes" id="UP000723463">
    <property type="component" value="Unassembled WGS sequence"/>
</dbReference>
<comment type="caution">
    <text evidence="2">The sequence shown here is derived from an EMBL/GenBank/DDBJ whole genome shotgun (WGS) entry which is preliminary data.</text>
</comment>
<reference evidence="2" key="1">
    <citation type="journal article" date="2020" name="Fungal Divers.">
        <title>Resolving the Mortierellaceae phylogeny through synthesis of multi-gene phylogenetics and phylogenomics.</title>
        <authorList>
            <person name="Vandepol N."/>
            <person name="Liber J."/>
            <person name="Desiro A."/>
            <person name="Na H."/>
            <person name="Kennedy M."/>
            <person name="Barry K."/>
            <person name="Grigoriev I.V."/>
            <person name="Miller A.N."/>
            <person name="O'Donnell K."/>
            <person name="Stajich J.E."/>
            <person name="Bonito G."/>
        </authorList>
    </citation>
    <scope>NUCLEOTIDE SEQUENCE</scope>
    <source>
        <strain evidence="2">NRRL 2591</strain>
    </source>
</reference>
<gene>
    <name evidence="2" type="ORF">EC957_011064</name>
</gene>
<dbReference type="AlphaFoldDB" id="A0A9P6F995"/>
<accession>A0A9P6F995</accession>
<keyword evidence="3" id="KW-1185">Reference proteome</keyword>
<organism evidence="2 3">
    <name type="scientific">Mortierella hygrophila</name>
    <dbReference type="NCBI Taxonomy" id="979708"/>
    <lineage>
        <taxon>Eukaryota</taxon>
        <taxon>Fungi</taxon>
        <taxon>Fungi incertae sedis</taxon>
        <taxon>Mucoromycota</taxon>
        <taxon>Mortierellomycotina</taxon>
        <taxon>Mortierellomycetes</taxon>
        <taxon>Mortierellales</taxon>
        <taxon>Mortierellaceae</taxon>
        <taxon>Mortierella</taxon>
    </lineage>
</organism>
<name>A0A9P6F995_9FUNG</name>
<protein>
    <submittedName>
        <fullName evidence="2">Uncharacterized protein</fullName>
    </submittedName>
</protein>
<evidence type="ECO:0000256" key="1">
    <source>
        <dbReference type="SAM" id="MobiDB-lite"/>
    </source>
</evidence>
<sequence>MGQTPADTKSIPKFITTTTTGTSNAINQDETQRRLDELKDVHNAYANLSAKQNEDRRGCPPTTPHVQQPWIRSAKIRDYRYDLNDMAAELEDKISDIRKELAITLIGVSLSLIQNQKPPATYISSTNSPAITSTKFNHGCIAAIARNFQLEIERRLEEPKHVREAFHLCHIHGS</sequence>